<evidence type="ECO:0000256" key="1">
    <source>
        <dbReference type="SAM" id="Phobius"/>
    </source>
</evidence>
<dbReference type="EMBL" id="DF237609">
    <property type="protein sequence ID" value="GAQ90597.1"/>
    <property type="molecule type" value="Genomic_DNA"/>
</dbReference>
<protein>
    <submittedName>
        <fullName evidence="2">Uncharacterized protein</fullName>
    </submittedName>
</protein>
<dbReference type="OrthoDB" id="513423at2759"/>
<feature type="transmembrane region" description="Helical" evidence="1">
    <location>
        <begin position="154"/>
        <end position="176"/>
    </location>
</feature>
<keyword evidence="1" id="KW-0812">Transmembrane</keyword>
<evidence type="ECO:0000313" key="2">
    <source>
        <dbReference type="EMBL" id="GAQ90597.1"/>
    </source>
</evidence>
<gene>
    <name evidence="2" type="ORF">KFL_006600020</name>
</gene>
<accession>A0A1Y1IPN7</accession>
<proteinExistence type="predicted"/>
<evidence type="ECO:0000313" key="3">
    <source>
        <dbReference type="Proteomes" id="UP000054558"/>
    </source>
</evidence>
<keyword evidence="3" id="KW-1185">Reference proteome</keyword>
<name>A0A1Y1IPN7_KLENI</name>
<keyword evidence="1" id="KW-0472">Membrane</keyword>
<dbReference type="Proteomes" id="UP000054558">
    <property type="component" value="Unassembled WGS sequence"/>
</dbReference>
<organism evidence="2 3">
    <name type="scientific">Klebsormidium nitens</name>
    <name type="common">Green alga</name>
    <name type="synonym">Ulothrix nitens</name>
    <dbReference type="NCBI Taxonomy" id="105231"/>
    <lineage>
        <taxon>Eukaryota</taxon>
        <taxon>Viridiplantae</taxon>
        <taxon>Streptophyta</taxon>
        <taxon>Klebsormidiophyceae</taxon>
        <taxon>Klebsormidiales</taxon>
        <taxon>Klebsormidiaceae</taxon>
        <taxon>Klebsormidium</taxon>
    </lineage>
</organism>
<reference evidence="2 3" key="1">
    <citation type="journal article" date="2014" name="Nat. Commun.">
        <title>Klebsormidium flaccidum genome reveals primary factors for plant terrestrial adaptation.</title>
        <authorList>
            <person name="Hori K."/>
            <person name="Maruyama F."/>
            <person name="Fujisawa T."/>
            <person name="Togashi T."/>
            <person name="Yamamoto N."/>
            <person name="Seo M."/>
            <person name="Sato S."/>
            <person name="Yamada T."/>
            <person name="Mori H."/>
            <person name="Tajima N."/>
            <person name="Moriyama T."/>
            <person name="Ikeuchi M."/>
            <person name="Watanabe M."/>
            <person name="Wada H."/>
            <person name="Kobayashi K."/>
            <person name="Saito M."/>
            <person name="Masuda T."/>
            <person name="Sasaki-Sekimoto Y."/>
            <person name="Mashiguchi K."/>
            <person name="Awai K."/>
            <person name="Shimojima M."/>
            <person name="Masuda S."/>
            <person name="Iwai M."/>
            <person name="Nobusawa T."/>
            <person name="Narise T."/>
            <person name="Kondo S."/>
            <person name="Saito H."/>
            <person name="Sato R."/>
            <person name="Murakawa M."/>
            <person name="Ihara Y."/>
            <person name="Oshima-Yamada Y."/>
            <person name="Ohtaka K."/>
            <person name="Satoh M."/>
            <person name="Sonobe K."/>
            <person name="Ishii M."/>
            <person name="Ohtani R."/>
            <person name="Kanamori-Sato M."/>
            <person name="Honoki R."/>
            <person name="Miyazaki D."/>
            <person name="Mochizuki H."/>
            <person name="Umetsu J."/>
            <person name="Higashi K."/>
            <person name="Shibata D."/>
            <person name="Kamiya Y."/>
            <person name="Sato N."/>
            <person name="Nakamura Y."/>
            <person name="Tabata S."/>
            <person name="Ida S."/>
            <person name="Kurokawa K."/>
            <person name="Ohta H."/>
        </authorList>
    </citation>
    <scope>NUCLEOTIDE SEQUENCE [LARGE SCALE GENOMIC DNA]</scope>
    <source>
        <strain evidence="2 3">NIES-2285</strain>
    </source>
</reference>
<sequence length="193" mass="20687">MAATAGNLACKVAPLDPSQFQKAASQEARLIGVVQQPLCVQCRVRLFSGPAGPRQVSAQSKSTSVYVSKGADYTALFGKDSSSKRGVALRLGLQVRRGLRPRRSVRVQAEEPSDAEKEVQAKETLLRDALEEKSKKGEESKPEAGFKVENRQQVTAIVTGIISVVLAFGYLSLISLDSRGVNLIPPPPEALGE</sequence>
<dbReference type="AlphaFoldDB" id="A0A1Y1IPN7"/>
<keyword evidence="1" id="KW-1133">Transmembrane helix</keyword>